<feature type="domain" description="D-isomer specific 2-hydroxyacid dehydrogenase NAD-binding" evidence="6">
    <location>
        <begin position="103"/>
        <end position="277"/>
    </location>
</feature>
<evidence type="ECO:0000256" key="1">
    <source>
        <dbReference type="ARBA" id="ARBA00005854"/>
    </source>
</evidence>
<dbReference type="AlphaFoldDB" id="A0A1V0N309"/>
<evidence type="ECO:0000256" key="4">
    <source>
        <dbReference type="RuleBase" id="RU003719"/>
    </source>
</evidence>
<dbReference type="SUPFAM" id="SSF52283">
    <property type="entry name" value="Formate/glycerate dehydrogenase catalytic domain-like"/>
    <property type="match status" value="1"/>
</dbReference>
<evidence type="ECO:0000259" key="5">
    <source>
        <dbReference type="Pfam" id="PF00389"/>
    </source>
</evidence>
<dbReference type="FunFam" id="3.40.50.720:FF:000041">
    <property type="entry name" value="D-3-phosphoglycerate dehydrogenase"/>
    <property type="match status" value="1"/>
</dbReference>
<dbReference type="STRING" id="74969.FAD_0544"/>
<keyword evidence="8" id="KW-1185">Reference proteome</keyword>
<dbReference type="GO" id="GO:0005829">
    <property type="term" value="C:cytosol"/>
    <property type="evidence" value="ECO:0007669"/>
    <property type="project" value="TreeGrafter"/>
</dbReference>
<dbReference type="KEGG" id="fai:FAD_0544"/>
<sequence length="312" mass="35232">MKVLAILPAFLDIENIKKSIDQIMPGLEIATNTEFEKNDADVVVITTFTPFGKKEMDKFPELKYIQVASTGYNNVDLKEVRRRKILLCNVPVANKDAVAEHVIGMSLALLKNFIPFDQQIKSGNWPLLTNSRELQGKTFGIIGMGAIGIKLVQKLIPFNVGIVYYDPRRLKPEDEELYGLTYLPLDELVKASDIISIHTPLSKETRSMFNESRFNLMKENSIFINSSRGEIVDEKALVKAIKEKNIYAAIDVFGVEPPDFSSELFHVDNVIFSPHIAGVTMESQERFITETIGNVIRYSQGIDPLYKVEDEL</sequence>
<dbReference type="GO" id="GO:0016618">
    <property type="term" value="F:hydroxypyruvate reductase [NAD(P)H] activity"/>
    <property type="evidence" value="ECO:0007669"/>
    <property type="project" value="TreeGrafter"/>
</dbReference>
<dbReference type="InterPro" id="IPR029753">
    <property type="entry name" value="D-isomer_DH_CS"/>
</dbReference>
<dbReference type="SUPFAM" id="SSF51735">
    <property type="entry name" value="NAD(P)-binding Rossmann-fold domains"/>
    <property type="match status" value="1"/>
</dbReference>
<dbReference type="OrthoDB" id="34275at2157"/>
<reference evidence="7 8" key="1">
    <citation type="submission" date="2011-10" db="EMBL/GenBank/DDBJ databases">
        <title>Metabolic and evolutionary patterns in the extreme acidophile Ferroplasma acidiphilum.</title>
        <authorList>
            <person name="Golyshina O.V."/>
            <person name="Kozyavkin S.A."/>
            <person name="Tatusov R.L."/>
            <person name="Slesarev A.I."/>
            <person name="Golyshin P.N."/>
        </authorList>
    </citation>
    <scope>NUCLEOTIDE SEQUENCE [LARGE SCALE GENOMIC DNA]</scope>
    <source>
        <strain evidence="8">Y</strain>
    </source>
</reference>
<dbReference type="GO" id="GO:0047545">
    <property type="term" value="F:(S)-2-hydroxyglutarate dehydrogenase activity"/>
    <property type="evidence" value="ECO:0007669"/>
    <property type="project" value="UniProtKB-ARBA"/>
</dbReference>
<dbReference type="Pfam" id="PF00389">
    <property type="entry name" value="2-Hacid_dh"/>
    <property type="match status" value="1"/>
</dbReference>
<dbReference type="InterPro" id="IPR006139">
    <property type="entry name" value="D-isomer_2_OHA_DH_cat_dom"/>
</dbReference>
<dbReference type="PROSITE" id="PS00671">
    <property type="entry name" value="D_2_HYDROXYACID_DH_3"/>
    <property type="match status" value="1"/>
</dbReference>
<name>A0A1V0N309_9ARCH</name>
<dbReference type="InterPro" id="IPR006140">
    <property type="entry name" value="D-isomer_DH_NAD-bd"/>
</dbReference>
<dbReference type="Gene3D" id="3.40.50.720">
    <property type="entry name" value="NAD(P)-binding Rossmann-like Domain"/>
    <property type="match status" value="2"/>
</dbReference>
<dbReference type="GO" id="GO:0006564">
    <property type="term" value="P:L-serine biosynthetic process"/>
    <property type="evidence" value="ECO:0007669"/>
    <property type="project" value="UniProtKB-ARBA"/>
</dbReference>
<dbReference type="GO" id="GO:0051287">
    <property type="term" value="F:NAD binding"/>
    <property type="evidence" value="ECO:0007669"/>
    <property type="project" value="InterPro"/>
</dbReference>
<dbReference type="Proteomes" id="UP000192050">
    <property type="component" value="Chromosome"/>
</dbReference>
<dbReference type="GO" id="GO:0030267">
    <property type="term" value="F:glyoxylate reductase (NADPH) activity"/>
    <property type="evidence" value="ECO:0007669"/>
    <property type="project" value="TreeGrafter"/>
</dbReference>
<dbReference type="PROSITE" id="PS00670">
    <property type="entry name" value="D_2_HYDROXYACID_DH_2"/>
    <property type="match status" value="1"/>
</dbReference>
<evidence type="ECO:0000313" key="7">
    <source>
        <dbReference type="EMBL" id="ARD84456.1"/>
    </source>
</evidence>
<evidence type="ECO:0000313" key="8">
    <source>
        <dbReference type="Proteomes" id="UP000192050"/>
    </source>
</evidence>
<organism evidence="7 8">
    <name type="scientific">Ferroplasma acidiphilum</name>
    <dbReference type="NCBI Taxonomy" id="74969"/>
    <lineage>
        <taxon>Archaea</taxon>
        <taxon>Methanobacteriati</taxon>
        <taxon>Thermoplasmatota</taxon>
        <taxon>Thermoplasmata</taxon>
        <taxon>Thermoplasmatales</taxon>
        <taxon>Ferroplasmaceae</taxon>
        <taxon>Ferroplasma</taxon>
    </lineage>
</organism>
<comment type="similarity">
    <text evidence="1 4">Belongs to the D-isomer specific 2-hydroxyacid dehydrogenase family.</text>
</comment>
<keyword evidence="2 4" id="KW-0560">Oxidoreductase</keyword>
<dbReference type="GO" id="GO:0004617">
    <property type="term" value="F:phosphoglycerate dehydrogenase activity"/>
    <property type="evidence" value="ECO:0007669"/>
    <property type="project" value="UniProtKB-ARBA"/>
</dbReference>
<protein>
    <submittedName>
        <fullName evidence="7">2-hydroxyacid dehydrogenase</fullName>
    </submittedName>
</protein>
<evidence type="ECO:0000256" key="3">
    <source>
        <dbReference type="ARBA" id="ARBA00023027"/>
    </source>
</evidence>
<gene>
    <name evidence="7" type="ORF">FAD_0544</name>
</gene>
<proteinExistence type="inferred from homology"/>
<keyword evidence="3" id="KW-0520">NAD</keyword>
<dbReference type="EMBL" id="CP015363">
    <property type="protein sequence ID" value="ARD84456.1"/>
    <property type="molecule type" value="Genomic_DNA"/>
</dbReference>
<dbReference type="GeneID" id="84217142"/>
<evidence type="ECO:0000256" key="2">
    <source>
        <dbReference type="ARBA" id="ARBA00023002"/>
    </source>
</evidence>
<dbReference type="RefSeq" id="WP_081141663.1">
    <property type="nucleotide sequence ID" value="NZ_CP015363.1"/>
</dbReference>
<dbReference type="InterPro" id="IPR036291">
    <property type="entry name" value="NAD(P)-bd_dom_sf"/>
</dbReference>
<feature type="domain" description="D-isomer specific 2-hydroxyacid dehydrogenase catalytic" evidence="5">
    <location>
        <begin position="37"/>
        <end position="308"/>
    </location>
</feature>
<dbReference type="Pfam" id="PF02826">
    <property type="entry name" value="2-Hacid_dh_C"/>
    <property type="match status" value="1"/>
</dbReference>
<dbReference type="PANTHER" id="PTHR10996:SF283">
    <property type="entry name" value="GLYOXYLATE_HYDROXYPYRUVATE REDUCTASE B"/>
    <property type="match status" value="1"/>
</dbReference>
<evidence type="ECO:0000259" key="6">
    <source>
        <dbReference type="Pfam" id="PF02826"/>
    </source>
</evidence>
<accession>A0A1V0N309</accession>
<dbReference type="PANTHER" id="PTHR10996">
    <property type="entry name" value="2-HYDROXYACID DEHYDROGENASE-RELATED"/>
    <property type="match status" value="1"/>
</dbReference>
<dbReference type="InterPro" id="IPR050223">
    <property type="entry name" value="D-isomer_2-hydroxyacid_DH"/>
</dbReference>